<name>A0ACB5SX76_AMBMO</name>
<organism evidence="1 2">
    <name type="scientific">Ambrosiozyma monospora</name>
    <name type="common">Yeast</name>
    <name type="synonym">Endomycopsis monosporus</name>
    <dbReference type="NCBI Taxonomy" id="43982"/>
    <lineage>
        <taxon>Eukaryota</taxon>
        <taxon>Fungi</taxon>
        <taxon>Dikarya</taxon>
        <taxon>Ascomycota</taxon>
        <taxon>Saccharomycotina</taxon>
        <taxon>Pichiomycetes</taxon>
        <taxon>Pichiales</taxon>
        <taxon>Pichiaceae</taxon>
        <taxon>Ambrosiozyma</taxon>
    </lineage>
</organism>
<accession>A0ACB5SX76</accession>
<proteinExistence type="predicted"/>
<dbReference type="EMBL" id="BSXS01001192">
    <property type="protein sequence ID" value="GME75385.1"/>
    <property type="molecule type" value="Genomic_DNA"/>
</dbReference>
<evidence type="ECO:0000313" key="1">
    <source>
        <dbReference type="EMBL" id="GME75385.1"/>
    </source>
</evidence>
<dbReference type="Proteomes" id="UP001165064">
    <property type="component" value="Unassembled WGS sequence"/>
</dbReference>
<keyword evidence="2" id="KW-1185">Reference proteome</keyword>
<protein>
    <submittedName>
        <fullName evidence="1">Unnamed protein product</fullName>
    </submittedName>
</protein>
<comment type="caution">
    <text evidence="1">The sequence shown here is derived from an EMBL/GenBank/DDBJ whole genome shotgun (WGS) entry which is preliminary data.</text>
</comment>
<evidence type="ECO:0000313" key="2">
    <source>
        <dbReference type="Proteomes" id="UP001165064"/>
    </source>
</evidence>
<gene>
    <name evidence="1" type="ORF">Amon02_000213700</name>
</gene>
<reference evidence="1" key="1">
    <citation type="submission" date="2023-04" db="EMBL/GenBank/DDBJ databases">
        <title>Ambrosiozyma monospora NBRC 10751.</title>
        <authorList>
            <person name="Ichikawa N."/>
            <person name="Sato H."/>
            <person name="Tonouchi N."/>
        </authorList>
    </citation>
    <scope>NUCLEOTIDE SEQUENCE</scope>
    <source>
        <strain evidence="1">NBRC 10751</strain>
    </source>
</reference>
<sequence length="275" mass="31526">MICEICLKKDDLNNKFHSADYYEITSALEGITTETPFDLTIGPKLARYQNLRSDDTRELKLKDISDTALAIINRFCKVIEGMKNYLKNYVRNKKKKDPELNETTKFKRYMVHLLISLPILQYLSIPGERNDDKSDDENDYESDDENDNESDETETNEEETKEDDANVKELDNDETDSESTTCTNAGSSGSVNQVLEAAKLSWLICDGPVLVQIESSLETKFEEFLKLKASSPHDNIESPHYPSLTLVTQYAKEDTCANHLEDALMWIVILHQWYT</sequence>